<protein>
    <submittedName>
        <fullName evidence="3">EamA domain-containing membrane protein RarD</fullName>
    </submittedName>
</protein>
<accession>A0A2T6KIX4</accession>
<organism evidence="3 4">
    <name type="scientific">Yoonia sediminilitoris</name>
    <dbReference type="NCBI Taxonomy" id="1286148"/>
    <lineage>
        <taxon>Bacteria</taxon>
        <taxon>Pseudomonadati</taxon>
        <taxon>Pseudomonadota</taxon>
        <taxon>Alphaproteobacteria</taxon>
        <taxon>Rhodobacterales</taxon>
        <taxon>Paracoccaceae</taxon>
        <taxon>Yoonia</taxon>
    </lineage>
</organism>
<feature type="domain" description="EamA" evidence="2">
    <location>
        <begin position="10"/>
        <end position="139"/>
    </location>
</feature>
<name>A0A2T6KIX4_9RHOB</name>
<keyword evidence="1" id="KW-0812">Transmembrane</keyword>
<dbReference type="InterPro" id="IPR037185">
    <property type="entry name" value="EmrE-like"/>
</dbReference>
<dbReference type="EMBL" id="QBUD01000004">
    <property type="protein sequence ID" value="PUB15670.1"/>
    <property type="molecule type" value="Genomic_DNA"/>
</dbReference>
<comment type="caution">
    <text evidence="3">The sequence shown here is derived from an EMBL/GenBank/DDBJ whole genome shotgun (WGS) entry which is preliminary data.</text>
</comment>
<feature type="transmembrane region" description="Helical" evidence="1">
    <location>
        <begin position="177"/>
        <end position="198"/>
    </location>
</feature>
<evidence type="ECO:0000259" key="2">
    <source>
        <dbReference type="Pfam" id="PF00892"/>
    </source>
</evidence>
<feature type="transmembrane region" description="Helical" evidence="1">
    <location>
        <begin position="122"/>
        <end position="139"/>
    </location>
</feature>
<proteinExistence type="predicted"/>
<gene>
    <name evidence="3" type="ORF">C8N45_104290</name>
</gene>
<evidence type="ECO:0000313" key="4">
    <source>
        <dbReference type="Proteomes" id="UP000244523"/>
    </source>
</evidence>
<dbReference type="GO" id="GO:0016020">
    <property type="term" value="C:membrane"/>
    <property type="evidence" value="ECO:0007669"/>
    <property type="project" value="InterPro"/>
</dbReference>
<sequence length="284" mass="30020">MIEKYSVRIVAMVVLAMFCIVGGDAAGTILTSAGFPTVTVAWSRFAMGALLLVGFAGLQKGEVRQLIDWRLALRALLIVCGITAILTALKTEPMANVFAGFFIGPVVSYFLSALLLGERITLLRTGLLLVSFIGVLLVVRPGFGMTAGMGFAVLAGCFHGSYLVATRWLAGSYRPRFLLLSQLVIGAVILAPFAIAPLPQIDGFFLLMIVLSALGSAVGNLLLVLVNRTTPAGVVAPLIYSQLFAATIIGFFVFGQWPDSLALFSLCIIMVAGVSSVMLAGRGR</sequence>
<keyword evidence="4" id="KW-1185">Reference proteome</keyword>
<dbReference type="InterPro" id="IPR000620">
    <property type="entry name" value="EamA_dom"/>
</dbReference>
<feature type="transmembrane region" description="Helical" evidence="1">
    <location>
        <begin position="145"/>
        <end position="165"/>
    </location>
</feature>
<dbReference type="Pfam" id="PF00892">
    <property type="entry name" value="EamA"/>
    <property type="match status" value="2"/>
</dbReference>
<dbReference type="Proteomes" id="UP000244523">
    <property type="component" value="Unassembled WGS sequence"/>
</dbReference>
<dbReference type="AlphaFoldDB" id="A0A2T6KIX4"/>
<feature type="transmembrane region" description="Helical" evidence="1">
    <location>
        <begin position="238"/>
        <end position="255"/>
    </location>
</feature>
<feature type="transmembrane region" description="Helical" evidence="1">
    <location>
        <begin position="41"/>
        <end position="59"/>
    </location>
</feature>
<feature type="transmembrane region" description="Helical" evidence="1">
    <location>
        <begin position="261"/>
        <end position="281"/>
    </location>
</feature>
<reference evidence="3 4" key="1">
    <citation type="submission" date="2018-04" db="EMBL/GenBank/DDBJ databases">
        <title>Genomic Encyclopedia of Archaeal and Bacterial Type Strains, Phase II (KMG-II): from individual species to whole genera.</title>
        <authorList>
            <person name="Goeker M."/>
        </authorList>
    </citation>
    <scope>NUCLEOTIDE SEQUENCE [LARGE SCALE GENOMIC DNA]</scope>
    <source>
        <strain evidence="3 4">DSM 29955</strain>
    </source>
</reference>
<feature type="transmembrane region" description="Helical" evidence="1">
    <location>
        <begin position="204"/>
        <end position="226"/>
    </location>
</feature>
<dbReference type="PANTHER" id="PTHR22911">
    <property type="entry name" value="ACYL-MALONYL CONDENSING ENZYME-RELATED"/>
    <property type="match status" value="1"/>
</dbReference>
<evidence type="ECO:0000256" key="1">
    <source>
        <dbReference type="SAM" id="Phobius"/>
    </source>
</evidence>
<evidence type="ECO:0000313" key="3">
    <source>
        <dbReference type="EMBL" id="PUB15670.1"/>
    </source>
</evidence>
<feature type="domain" description="EamA" evidence="2">
    <location>
        <begin position="148"/>
        <end position="272"/>
    </location>
</feature>
<feature type="transmembrane region" description="Helical" evidence="1">
    <location>
        <begin position="95"/>
        <end position="115"/>
    </location>
</feature>
<dbReference type="SUPFAM" id="SSF103481">
    <property type="entry name" value="Multidrug resistance efflux transporter EmrE"/>
    <property type="match status" value="2"/>
</dbReference>
<keyword evidence="1" id="KW-1133">Transmembrane helix</keyword>
<feature type="transmembrane region" description="Helical" evidence="1">
    <location>
        <begin position="71"/>
        <end position="89"/>
    </location>
</feature>
<keyword evidence="1" id="KW-0472">Membrane</keyword>